<evidence type="ECO:0000256" key="8">
    <source>
        <dbReference type="SAM" id="Phobius"/>
    </source>
</evidence>
<keyword evidence="6 8" id="KW-1133">Transmembrane helix</keyword>
<accession>A0A1F6THM1</accession>
<dbReference type="GO" id="GO:0005886">
    <property type="term" value="C:plasma membrane"/>
    <property type="evidence" value="ECO:0007669"/>
    <property type="project" value="UniProtKB-SubCell"/>
</dbReference>
<keyword evidence="5 8" id="KW-0812">Transmembrane</keyword>
<feature type="domain" description="Type II secretion system protein GspF" evidence="9">
    <location>
        <begin position="73"/>
        <end position="196"/>
    </location>
</feature>
<dbReference type="InterPro" id="IPR042094">
    <property type="entry name" value="T2SS_GspF_sf"/>
</dbReference>
<protein>
    <submittedName>
        <fullName evidence="10">MSHA biogenesis protein MshG</fullName>
    </submittedName>
</protein>
<comment type="caution">
    <text evidence="10">The sequence shown here is derived from an EMBL/GenBank/DDBJ whole genome shotgun (WGS) entry which is preliminary data.</text>
</comment>
<evidence type="ECO:0000256" key="7">
    <source>
        <dbReference type="ARBA" id="ARBA00023136"/>
    </source>
</evidence>
<dbReference type="FunFam" id="1.20.81.30:FF:000001">
    <property type="entry name" value="Type II secretion system protein F"/>
    <property type="match status" value="2"/>
</dbReference>
<evidence type="ECO:0000256" key="1">
    <source>
        <dbReference type="ARBA" id="ARBA00004429"/>
    </source>
</evidence>
<evidence type="ECO:0000313" key="11">
    <source>
        <dbReference type="Proteomes" id="UP000179360"/>
    </source>
</evidence>
<dbReference type="InterPro" id="IPR018076">
    <property type="entry name" value="T2SS_GspF_dom"/>
</dbReference>
<sequence>MPVFLYKGRNKRGEAVRGHIDAVSPDAVATQLFNSGITPIDIALPRAGADVLAALRAWVESSGKVQLVDLILFSRQMYTMMKAGVPIMQALRGLRESTRNLAVAKVITSIGESLDTGLDLASALKRHPQVFSQLYVSMVQVGETTGSLQEVFEQLALYLEREKDTRDRIKSATRYPVFVVVAMAVAMFIINLFVIPAFAKVYAGFRIELPWATKLLIATSNFTVAYWHLMLAAVVLGVIALRFYVNTAEGRYRWHKIKLKLPVVGKILYQATLGRFARAMAVMIKSGVPLVQGMTVISRAVDNDYIGERVVQMRDGIERGETIARTAATTAMFPPLVIQMISVGEETGAVDELMFNVADYYEREVDYDIKNLSDAIQPLLIIVLGVLVLILALGVFLPMWDLVQVARKG</sequence>
<feature type="domain" description="Type II secretion system protein GspF" evidence="9">
    <location>
        <begin position="276"/>
        <end position="398"/>
    </location>
</feature>
<dbReference type="PANTHER" id="PTHR30012:SF4">
    <property type="entry name" value="MSHA BIOGENESIS PROTEIN MSHG"/>
    <property type="match status" value="1"/>
</dbReference>
<dbReference type="GO" id="GO:0015628">
    <property type="term" value="P:protein secretion by the type II secretion system"/>
    <property type="evidence" value="ECO:0007669"/>
    <property type="project" value="TreeGrafter"/>
</dbReference>
<organism evidence="10 11">
    <name type="scientific">Candidatus Muproteobacteria bacterium RIFCSPHIGHO2_01_FULL_65_16</name>
    <dbReference type="NCBI Taxonomy" id="1817764"/>
    <lineage>
        <taxon>Bacteria</taxon>
        <taxon>Pseudomonadati</taxon>
        <taxon>Pseudomonadota</taxon>
        <taxon>Candidatus Muproteobacteria</taxon>
    </lineage>
</organism>
<gene>
    <name evidence="10" type="ORF">A2637_04895</name>
</gene>
<evidence type="ECO:0000256" key="6">
    <source>
        <dbReference type="ARBA" id="ARBA00022989"/>
    </source>
</evidence>
<keyword evidence="4" id="KW-0997">Cell inner membrane</keyword>
<evidence type="ECO:0000259" key="9">
    <source>
        <dbReference type="Pfam" id="PF00482"/>
    </source>
</evidence>
<dbReference type="PRINTS" id="PR00812">
    <property type="entry name" value="BCTERIALGSPF"/>
</dbReference>
<dbReference type="AlphaFoldDB" id="A0A1F6THM1"/>
<keyword evidence="7 8" id="KW-0472">Membrane</keyword>
<dbReference type="Proteomes" id="UP000179360">
    <property type="component" value="Unassembled WGS sequence"/>
</dbReference>
<reference evidence="10 11" key="1">
    <citation type="journal article" date="2016" name="Nat. Commun.">
        <title>Thousands of microbial genomes shed light on interconnected biogeochemical processes in an aquifer system.</title>
        <authorList>
            <person name="Anantharaman K."/>
            <person name="Brown C.T."/>
            <person name="Hug L.A."/>
            <person name="Sharon I."/>
            <person name="Castelle C.J."/>
            <person name="Probst A.J."/>
            <person name="Thomas B.C."/>
            <person name="Singh A."/>
            <person name="Wilkins M.J."/>
            <person name="Karaoz U."/>
            <person name="Brodie E.L."/>
            <person name="Williams K.H."/>
            <person name="Hubbard S.S."/>
            <person name="Banfield J.F."/>
        </authorList>
    </citation>
    <scope>NUCLEOTIDE SEQUENCE [LARGE SCALE GENOMIC DNA]</scope>
</reference>
<evidence type="ECO:0000256" key="2">
    <source>
        <dbReference type="ARBA" id="ARBA00005745"/>
    </source>
</evidence>
<dbReference type="EMBL" id="MFSY01000117">
    <property type="protein sequence ID" value="OGI44611.1"/>
    <property type="molecule type" value="Genomic_DNA"/>
</dbReference>
<dbReference type="STRING" id="1817764.A2637_04895"/>
<comment type="similarity">
    <text evidence="2">Belongs to the GSP F family.</text>
</comment>
<comment type="subcellular location">
    <subcellularLocation>
        <location evidence="1">Cell inner membrane</location>
        <topology evidence="1">Multi-pass membrane protein</topology>
    </subcellularLocation>
</comment>
<proteinExistence type="inferred from homology"/>
<dbReference type="PANTHER" id="PTHR30012">
    <property type="entry name" value="GENERAL SECRETION PATHWAY PROTEIN"/>
    <property type="match status" value="1"/>
</dbReference>
<dbReference type="Pfam" id="PF00482">
    <property type="entry name" value="T2SSF"/>
    <property type="match status" value="2"/>
</dbReference>
<feature type="transmembrane region" description="Helical" evidence="8">
    <location>
        <begin position="175"/>
        <end position="205"/>
    </location>
</feature>
<name>A0A1F6THM1_9PROT</name>
<keyword evidence="3" id="KW-1003">Cell membrane</keyword>
<dbReference type="InterPro" id="IPR003004">
    <property type="entry name" value="GspF/PilC"/>
</dbReference>
<evidence type="ECO:0000313" key="10">
    <source>
        <dbReference type="EMBL" id="OGI44611.1"/>
    </source>
</evidence>
<evidence type="ECO:0000256" key="3">
    <source>
        <dbReference type="ARBA" id="ARBA00022475"/>
    </source>
</evidence>
<feature type="transmembrane region" description="Helical" evidence="8">
    <location>
        <begin position="379"/>
        <end position="400"/>
    </location>
</feature>
<evidence type="ECO:0000256" key="4">
    <source>
        <dbReference type="ARBA" id="ARBA00022519"/>
    </source>
</evidence>
<evidence type="ECO:0000256" key="5">
    <source>
        <dbReference type="ARBA" id="ARBA00022692"/>
    </source>
</evidence>
<feature type="transmembrane region" description="Helical" evidence="8">
    <location>
        <begin position="225"/>
        <end position="245"/>
    </location>
</feature>
<dbReference type="Gene3D" id="1.20.81.30">
    <property type="entry name" value="Type II secretion system (T2SS), domain F"/>
    <property type="match status" value="2"/>
</dbReference>